<evidence type="ECO:0000313" key="1">
    <source>
        <dbReference type="EMBL" id="MDE8698438.1"/>
    </source>
</evidence>
<feature type="non-terminal residue" evidence="1">
    <location>
        <position position="95"/>
    </location>
</feature>
<dbReference type="Proteomes" id="UP001221924">
    <property type="component" value="Unassembled WGS sequence"/>
</dbReference>
<evidence type="ECO:0000313" key="2">
    <source>
        <dbReference type="Proteomes" id="UP001221924"/>
    </source>
</evidence>
<organism evidence="1 2">
    <name type="scientific">Bacteroides cellulosilyticus</name>
    <dbReference type="NCBI Taxonomy" id="246787"/>
    <lineage>
        <taxon>Bacteria</taxon>
        <taxon>Pseudomonadati</taxon>
        <taxon>Bacteroidota</taxon>
        <taxon>Bacteroidia</taxon>
        <taxon>Bacteroidales</taxon>
        <taxon>Bacteroidaceae</taxon>
        <taxon>Bacteroides</taxon>
    </lineage>
</organism>
<proteinExistence type="predicted"/>
<sequence>PALKTVVDVQKTDIILNDTLWEIHPSKVVIDSGKIYIDDFYFSHKDRYLRINGTISKQPQDTVRMDLKDINIGYVFDIADLGVNFKGEATGHAYA</sequence>
<protein>
    <submittedName>
        <fullName evidence="1">Uncharacterized protein</fullName>
    </submittedName>
</protein>
<name>A0AAX5KB35_9BACE</name>
<gene>
    <name evidence="1" type="ORF">PZH42_31605</name>
</gene>
<reference evidence="1" key="1">
    <citation type="submission" date="2023-03" db="EMBL/GenBank/DDBJ databases">
        <title>DFI Biobank Strains.</title>
        <authorList>
            <person name="Mostad J."/>
            <person name="Paddock L."/>
            <person name="Medina S."/>
            <person name="Waligurski E."/>
            <person name="Barat B."/>
            <person name="Smith R."/>
            <person name="Burgo V."/>
            <person name="Metcalfe C."/>
            <person name="Woodson C."/>
            <person name="Sundararajan A."/>
            <person name="Ramaswamy R."/>
            <person name="Lin H."/>
            <person name="Pamer E.G."/>
        </authorList>
    </citation>
    <scope>NUCLEOTIDE SEQUENCE</scope>
    <source>
        <strain evidence="1">DFI.9.5</strain>
    </source>
</reference>
<feature type="non-terminal residue" evidence="1">
    <location>
        <position position="1"/>
    </location>
</feature>
<accession>A0AAX5KB35</accession>
<dbReference type="EMBL" id="JARFID010001220">
    <property type="protein sequence ID" value="MDE8698438.1"/>
    <property type="molecule type" value="Genomic_DNA"/>
</dbReference>
<dbReference type="RefSeq" id="WP_275203275.1">
    <property type="nucleotide sequence ID" value="NZ_JARFID010001220.1"/>
</dbReference>
<dbReference type="AlphaFoldDB" id="A0AAX5KB35"/>
<comment type="caution">
    <text evidence="1">The sequence shown here is derived from an EMBL/GenBank/DDBJ whole genome shotgun (WGS) entry which is preliminary data.</text>
</comment>